<organism evidence="1 2">
    <name type="scientific">Methylotuvimicrobium buryatense</name>
    <name type="common">Methylomicrobium buryatense</name>
    <dbReference type="NCBI Taxonomy" id="95641"/>
    <lineage>
        <taxon>Bacteria</taxon>
        <taxon>Pseudomonadati</taxon>
        <taxon>Pseudomonadota</taxon>
        <taxon>Gammaproteobacteria</taxon>
        <taxon>Methylococcales</taxon>
        <taxon>Methylococcaceae</taxon>
        <taxon>Methylotuvimicrobium</taxon>
    </lineage>
</organism>
<evidence type="ECO:0000313" key="1">
    <source>
        <dbReference type="EMBL" id="QCW80841.1"/>
    </source>
</evidence>
<dbReference type="OrthoDB" id="8547412at2"/>
<dbReference type="KEGG" id="mbur:EQU24_00145"/>
<keyword evidence="2" id="KW-1185">Reference proteome</keyword>
<dbReference type="RefSeq" id="WP_014146553.1">
    <property type="nucleotide sequence ID" value="NZ_CP035467.1"/>
</dbReference>
<accession>A0A4P9UL47</accession>
<protein>
    <recommendedName>
        <fullName evidence="3">Outer membrane protein assembly factor BamE</fullName>
    </recommendedName>
</protein>
<dbReference type="EMBL" id="CP035467">
    <property type="protein sequence ID" value="QCW80841.1"/>
    <property type="molecule type" value="Genomic_DNA"/>
</dbReference>
<dbReference type="PROSITE" id="PS51257">
    <property type="entry name" value="PROKAR_LIPOPROTEIN"/>
    <property type="match status" value="1"/>
</dbReference>
<evidence type="ECO:0000313" key="2">
    <source>
        <dbReference type="Proteomes" id="UP000305881"/>
    </source>
</evidence>
<sequence>MKKLTLILLTGLILQACENAPVRREEMISEHPEWDKEMVEVIKAGYLVKGMDQDQVKAAWGRPCWSCTGTTSGDWGEAWEYSTQVVFFDKNGKVTRWEQK</sequence>
<evidence type="ECO:0008006" key="3">
    <source>
        <dbReference type="Google" id="ProtNLM"/>
    </source>
</evidence>
<gene>
    <name evidence="1" type="ORF">EQU24_00145</name>
</gene>
<dbReference type="Proteomes" id="UP000305881">
    <property type="component" value="Chromosome"/>
</dbReference>
<reference evidence="2" key="1">
    <citation type="journal article" date="2019" name="J. Bacteriol.">
        <title>A Mutagenic Screen Identifies a TonB-Dependent Receptor Required for the Lanthanide Metal Switch in the Type I Methanotroph 'Methylotuvimicrobium buryatense' 5GB1C.</title>
        <authorList>
            <person name="Groom J.D."/>
            <person name="Ford S.M."/>
            <person name="Pesesky M.W."/>
            <person name="Lidstrom M.E."/>
        </authorList>
    </citation>
    <scope>NUCLEOTIDE SEQUENCE [LARGE SCALE GENOMIC DNA]</scope>
    <source>
        <strain evidence="2">5GB1C</strain>
    </source>
</reference>
<dbReference type="STRING" id="675511.GCA_000341735_02972"/>
<dbReference type="AlphaFoldDB" id="A0A4P9UL47"/>
<proteinExistence type="predicted"/>
<name>A0A4P9UL47_METBY</name>